<sequence>MSRENRAFNIDEKVLVYQGPILYDAKIVKTFDPVSQKMEYFDEKKKSLISVAPDKRFPKELLSEVCYMVHYNGWNSKWDEWVLVERILEYTNENLMLKESLVLELQEKEKAKQKKLEEEEHQKELKRLQMKIQKNGRNRLKADNHDSMKIRLLVNGSKLNNVVNRHGGDSRIGKPQKDKQKLIRNCNSRIKGEYSENGSHSFENGLLETLQNKRKKLNESLHYESKTGFTHHEMKVLVPDDLKRILVDDWEQITKNSKLVALDGENNVARTLDDFSKYIKSTFNDEEKELNVLLEITESLRNYFEQCVGVFLLYRYERHQYNKILEDEERVKNLDAIYSPIFLLRLLSIFPSILMMNGVDAATIKISKAYLDIILNWLDLHKTKYLKIEYENQSPYLSLIHS</sequence>
<dbReference type="VEuPathDB" id="FungiDB:C5L36_0C03010"/>
<evidence type="ECO:0000256" key="7">
    <source>
        <dbReference type="ARBA" id="ARBA00023242"/>
    </source>
</evidence>
<protein>
    <recommendedName>
        <fullName evidence="3">Chromatin modification-related protein EAF3</fullName>
    </recommendedName>
</protein>
<dbReference type="PANTHER" id="PTHR10880:SF15">
    <property type="entry name" value="MSL COMPLEX SUBUNIT 3"/>
    <property type="match status" value="1"/>
</dbReference>
<accession>A0A099P8H6</accession>
<evidence type="ECO:0000256" key="3">
    <source>
        <dbReference type="ARBA" id="ARBA00018505"/>
    </source>
</evidence>
<dbReference type="GO" id="GO:0006325">
    <property type="term" value="P:chromatin organization"/>
    <property type="evidence" value="ECO:0007669"/>
    <property type="project" value="UniProtKB-KW"/>
</dbReference>
<proteinExistence type="inferred from homology"/>
<dbReference type="InterPro" id="IPR053820">
    <property type="entry name" value="MSL3_chromo-like"/>
</dbReference>
<dbReference type="InterPro" id="IPR008676">
    <property type="entry name" value="MRG"/>
</dbReference>
<evidence type="ECO:0000259" key="9">
    <source>
        <dbReference type="Pfam" id="PF05712"/>
    </source>
</evidence>
<keyword evidence="4" id="KW-0156">Chromatin regulator</keyword>
<evidence type="ECO:0000259" key="10">
    <source>
        <dbReference type="Pfam" id="PF22732"/>
    </source>
</evidence>
<evidence type="ECO:0000313" key="11">
    <source>
        <dbReference type="EMBL" id="KGK40524.1"/>
    </source>
</evidence>
<comment type="caution">
    <text evidence="11">The sequence shown here is derived from an EMBL/GenBank/DDBJ whole genome shotgun (WGS) entry which is preliminary data.</text>
</comment>
<dbReference type="PROSITE" id="PS51640">
    <property type="entry name" value="MRG"/>
    <property type="match status" value="1"/>
</dbReference>
<dbReference type="Gene3D" id="2.30.30.140">
    <property type="match status" value="1"/>
</dbReference>
<feature type="domain" description="MSL3 chromodomain-like" evidence="10">
    <location>
        <begin position="64"/>
        <end position="101"/>
    </location>
</feature>
<evidence type="ECO:0000313" key="12">
    <source>
        <dbReference type="Proteomes" id="UP000029867"/>
    </source>
</evidence>
<dbReference type="GO" id="GO:0006355">
    <property type="term" value="P:regulation of DNA-templated transcription"/>
    <property type="evidence" value="ECO:0007669"/>
    <property type="project" value="InterPro"/>
</dbReference>
<comment type="subcellular location">
    <subcellularLocation>
        <location evidence="1">Nucleus</location>
    </subcellularLocation>
</comment>
<gene>
    <name evidence="11" type="ORF">JL09_g408</name>
</gene>
<evidence type="ECO:0000256" key="2">
    <source>
        <dbReference type="ARBA" id="ARBA00009093"/>
    </source>
</evidence>
<reference evidence="12" key="1">
    <citation type="journal article" date="2014" name="Microb. Cell Fact.">
        <title>Exploiting Issatchenkia orientalis SD108 for succinic acid production.</title>
        <authorList>
            <person name="Xiao H."/>
            <person name="Shao Z."/>
            <person name="Jiang Y."/>
            <person name="Dole S."/>
            <person name="Zhao H."/>
        </authorList>
    </citation>
    <scope>NUCLEOTIDE SEQUENCE [LARGE SCALE GENOMIC DNA]</scope>
    <source>
        <strain evidence="12">SD108</strain>
    </source>
</reference>
<dbReference type="GO" id="GO:0035267">
    <property type="term" value="C:NuA4 histone acetyltransferase complex"/>
    <property type="evidence" value="ECO:0007669"/>
    <property type="project" value="TreeGrafter"/>
</dbReference>
<dbReference type="InterPro" id="IPR038217">
    <property type="entry name" value="MRG_C_sf"/>
</dbReference>
<evidence type="ECO:0000256" key="5">
    <source>
        <dbReference type="ARBA" id="ARBA00023015"/>
    </source>
</evidence>
<evidence type="ECO:0000256" key="6">
    <source>
        <dbReference type="ARBA" id="ARBA00023163"/>
    </source>
</evidence>
<evidence type="ECO:0000256" key="4">
    <source>
        <dbReference type="ARBA" id="ARBA00022853"/>
    </source>
</evidence>
<keyword evidence="6" id="KW-0804">Transcription</keyword>
<keyword evidence="8" id="KW-0175">Coiled coil</keyword>
<dbReference type="SUPFAM" id="SSF54160">
    <property type="entry name" value="Chromo domain-like"/>
    <property type="match status" value="1"/>
</dbReference>
<keyword evidence="5" id="KW-0805">Transcription regulation</keyword>
<dbReference type="HOGENOM" id="CLU_039566_1_1_1"/>
<dbReference type="Pfam" id="PF05712">
    <property type="entry name" value="MRG"/>
    <property type="match status" value="1"/>
</dbReference>
<keyword evidence="7" id="KW-0539">Nucleus</keyword>
<name>A0A099P8H6_PICKU</name>
<dbReference type="EMBL" id="JQFK01000002">
    <property type="protein sequence ID" value="KGK40524.1"/>
    <property type="molecule type" value="Genomic_DNA"/>
</dbReference>
<dbReference type="InterPro" id="IPR016197">
    <property type="entry name" value="Chromo-like_dom_sf"/>
</dbReference>
<dbReference type="Pfam" id="PF22732">
    <property type="entry name" value="MSL3_chromo-like"/>
    <property type="match status" value="1"/>
</dbReference>
<comment type="similarity">
    <text evidence="2">Belongs to the MRG family.</text>
</comment>
<dbReference type="InterPro" id="IPR026541">
    <property type="entry name" value="MRG_dom"/>
</dbReference>
<organism evidence="11 12">
    <name type="scientific">Pichia kudriavzevii</name>
    <name type="common">Yeast</name>
    <name type="synonym">Issatchenkia orientalis</name>
    <dbReference type="NCBI Taxonomy" id="4909"/>
    <lineage>
        <taxon>Eukaryota</taxon>
        <taxon>Fungi</taxon>
        <taxon>Dikarya</taxon>
        <taxon>Ascomycota</taxon>
        <taxon>Saccharomycotina</taxon>
        <taxon>Pichiomycetes</taxon>
        <taxon>Pichiales</taxon>
        <taxon>Pichiaceae</taxon>
        <taxon>Pichia</taxon>
    </lineage>
</organism>
<dbReference type="eggNOG" id="KOG3001">
    <property type="taxonomic scope" value="Eukaryota"/>
</dbReference>
<dbReference type="Proteomes" id="UP000029867">
    <property type="component" value="Unassembled WGS sequence"/>
</dbReference>
<feature type="domain" description="MRG" evidence="9">
    <location>
        <begin position="223"/>
        <end position="391"/>
    </location>
</feature>
<evidence type="ECO:0000256" key="1">
    <source>
        <dbReference type="ARBA" id="ARBA00004123"/>
    </source>
</evidence>
<dbReference type="PANTHER" id="PTHR10880">
    <property type="entry name" value="MORTALITY FACTOR 4-LIKE PROTEIN"/>
    <property type="match status" value="1"/>
</dbReference>
<feature type="coiled-coil region" evidence="8">
    <location>
        <begin position="98"/>
        <end position="138"/>
    </location>
</feature>
<evidence type="ECO:0000256" key="8">
    <source>
        <dbReference type="SAM" id="Coils"/>
    </source>
</evidence>
<dbReference type="Gene3D" id="1.10.274.30">
    <property type="entry name" value="MRG domain"/>
    <property type="match status" value="1"/>
</dbReference>
<dbReference type="GO" id="GO:0032221">
    <property type="term" value="C:Rpd3S complex"/>
    <property type="evidence" value="ECO:0007669"/>
    <property type="project" value="TreeGrafter"/>
</dbReference>
<dbReference type="AlphaFoldDB" id="A0A099P8H6"/>